<evidence type="ECO:0000256" key="5">
    <source>
        <dbReference type="HAMAP-Rule" id="MF_00787"/>
    </source>
</evidence>
<protein>
    <recommendedName>
        <fullName evidence="5">Cobalt-precorrin-5B C(1)-methyltransferase</fullName>
        <ecNumber evidence="5">2.1.1.195</ecNumber>
    </recommendedName>
    <alternativeName>
        <fullName evidence="5">Cobalt-precorrin-6A synthase</fullName>
    </alternativeName>
</protein>
<organism evidence="6 8">
    <name type="scientific">Methanothermococcus okinawensis</name>
    <dbReference type="NCBI Taxonomy" id="155863"/>
    <lineage>
        <taxon>Archaea</taxon>
        <taxon>Methanobacteriati</taxon>
        <taxon>Methanobacteriota</taxon>
        <taxon>Methanomada group</taxon>
        <taxon>Methanococci</taxon>
        <taxon>Methanococcales</taxon>
        <taxon>Methanococcaceae</taxon>
        <taxon>Methanothermococcus</taxon>
    </lineage>
</organism>
<dbReference type="AlphaFoldDB" id="A0A832ZIA9"/>
<comment type="similarity">
    <text evidence="5">Belongs to the CbiD family.</text>
</comment>
<dbReference type="PIRSF" id="PIRSF026782">
    <property type="entry name" value="CbiD"/>
    <property type="match status" value="1"/>
</dbReference>
<dbReference type="Pfam" id="PF01888">
    <property type="entry name" value="CbiD"/>
    <property type="match status" value="1"/>
</dbReference>
<dbReference type="PANTHER" id="PTHR35863">
    <property type="entry name" value="COBALT-PRECORRIN-5B C(1)-METHYLTRANSFERASE"/>
    <property type="match status" value="1"/>
</dbReference>
<comment type="catalytic activity">
    <reaction evidence="5">
        <text>Co-precorrin-5B + S-adenosyl-L-methionine = Co-precorrin-6A + S-adenosyl-L-homocysteine</text>
        <dbReference type="Rhea" id="RHEA:26285"/>
        <dbReference type="ChEBI" id="CHEBI:57856"/>
        <dbReference type="ChEBI" id="CHEBI:59789"/>
        <dbReference type="ChEBI" id="CHEBI:60063"/>
        <dbReference type="ChEBI" id="CHEBI:60064"/>
        <dbReference type="EC" id="2.1.1.195"/>
    </reaction>
</comment>
<dbReference type="EMBL" id="DQUI01000087">
    <property type="protein sequence ID" value="HIP84890.1"/>
    <property type="molecule type" value="Genomic_DNA"/>
</dbReference>
<proteinExistence type="inferred from homology"/>
<dbReference type="GO" id="GO:0032259">
    <property type="term" value="P:methylation"/>
    <property type="evidence" value="ECO:0007669"/>
    <property type="project" value="UniProtKB-KW"/>
</dbReference>
<keyword evidence="2 5" id="KW-0489">Methyltransferase</keyword>
<dbReference type="Proteomes" id="UP000618343">
    <property type="component" value="Unassembled WGS sequence"/>
</dbReference>
<gene>
    <name evidence="5 6" type="primary">cbiD</name>
    <name evidence="6" type="ORF">EYH15_05315</name>
    <name evidence="7" type="ORF">EYH21_02420</name>
</gene>
<dbReference type="NCBIfam" id="TIGR00312">
    <property type="entry name" value="cbiD"/>
    <property type="match status" value="1"/>
</dbReference>
<evidence type="ECO:0000256" key="3">
    <source>
        <dbReference type="ARBA" id="ARBA00022679"/>
    </source>
</evidence>
<comment type="caution">
    <text evidence="6">The sequence shown here is derived from an EMBL/GenBank/DDBJ whole genome shotgun (WGS) entry which is preliminary data.</text>
</comment>
<dbReference type="GO" id="GO:0008168">
    <property type="term" value="F:methyltransferase activity"/>
    <property type="evidence" value="ECO:0007669"/>
    <property type="project" value="UniProtKB-UniRule"/>
</dbReference>
<evidence type="ECO:0000313" key="6">
    <source>
        <dbReference type="EMBL" id="HIP84890.1"/>
    </source>
</evidence>
<dbReference type="HAMAP" id="MF_00787">
    <property type="entry name" value="CbiD"/>
    <property type="match status" value="1"/>
</dbReference>
<dbReference type="GO" id="GO:0019251">
    <property type="term" value="P:anaerobic cobalamin biosynthetic process"/>
    <property type="evidence" value="ECO:0007669"/>
    <property type="project" value="UniProtKB-UniRule"/>
</dbReference>
<keyword evidence="4 5" id="KW-0949">S-adenosyl-L-methionine</keyword>
<comment type="pathway">
    <text evidence="5">Cofactor biosynthesis; adenosylcobalamin biosynthesis; cob(II)yrinate a,c-diamide from sirohydrochlorin (anaerobic route): step 6/10.</text>
</comment>
<evidence type="ECO:0000256" key="1">
    <source>
        <dbReference type="ARBA" id="ARBA00022573"/>
    </source>
</evidence>
<evidence type="ECO:0000313" key="7">
    <source>
        <dbReference type="EMBL" id="HIP91137.1"/>
    </source>
</evidence>
<accession>A0A832ZIA9</accession>
<keyword evidence="1 5" id="KW-0169">Cobalamin biosynthesis</keyword>
<sequence length="376" mass="41951">MIYDFRKEKRYGYTTGACAAAGAYCGIYYLKKGVKLDYVEIENDRGDILIIPVEKIEGDLSSRCATVTVRKFAGEDIDITDGIEVVVNSEIVKWKGGERIKIVGGRGIGIVTKDGLQVKKGDWAINPKPRELIVRNITPLLEEDEGVVVRISVPRGEELAERTLNSKLGILGGISILGTTGIVRPMSNEAYRESLVPQIDIALGKNHRILVFTPGNIGTRYARELLDVEEDQIVEVSNFWDFMIDKAQEKGVEGILIFGHGGKIVKLAGGIYNTHSKVADGRNEILTAYSSLYIDSRDTLRRILYSNTTEEIVDILRGEGVLHKVFDHIARRVVERARNRWKKIDFSCIIIDMKGNILGSYIGDKFLPLVKNLGKR</sequence>
<dbReference type="Gene3D" id="3.30.2110.10">
    <property type="entry name" value="CbiD-like"/>
    <property type="match status" value="1"/>
</dbReference>
<keyword evidence="3 5" id="KW-0808">Transferase</keyword>
<evidence type="ECO:0000313" key="8">
    <source>
        <dbReference type="Proteomes" id="UP000643554"/>
    </source>
</evidence>
<evidence type="ECO:0000256" key="4">
    <source>
        <dbReference type="ARBA" id="ARBA00022691"/>
    </source>
</evidence>
<dbReference type="InterPro" id="IPR036074">
    <property type="entry name" value="CbiD_sf"/>
</dbReference>
<dbReference type="EMBL" id="DQUO01000025">
    <property type="protein sequence ID" value="HIP91137.1"/>
    <property type="molecule type" value="Genomic_DNA"/>
</dbReference>
<reference evidence="6" key="1">
    <citation type="journal article" date="2020" name="ISME J.">
        <title>Gammaproteobacteria mediating utilization of methyl-, sulfur- and petroleum organic compounds in deep ocean hydrothermal plumes.</title>
        <authorList>
            <person name="Zhou Z."/>
            <person name="Liu Y."/>
            <person name="Pan J."/>
            <person name="Cron B.R."/>
            <person name="Toner B.M."/>
            <person name="Anantharaman K."/>
            <person name="Breier J.A."/>
            <person name="Dick G.J."/>
            <person name="Li M."/>
        </authorList>
    </citation>
    <scope>NUCLEOTIDE SEQUENCE</scope>
    <source>
        <strain evidence="6">SZUA-1453</strain>
        <strain evidence="7">SZUA-1471</strain>
    </source>
</reference>
<dbReference type="InterPro" id="IPR002748">
    <property type="entry name" value="CbiD"/>
</dbReference>
<dbReference type="PANTHER" id="PTHR35863:SF1">
    <property type="entry name" value="COBALT-PRECORRIN-5B C(1)-METHYLTRANSFERASE"/>
    <property type="match status" value="1"/>
</dbReference>
<dbReference type="Proteomes" id="UP000643554">
    <property type="component" value="Unassembled WGS sequence"/>
</dbReference>
<comment type="function">
    <text evidence="5">Catalyzes the methylation of C-1 in cobalt-precorrin-5B to form cobalt-precorrin-6A.</text>
</comment>
<dbReference type="UniPathway" id="UPA00148">
    <property type="reaction ID" value="UER00227"/>
</dbReference>
<dbReference type="EC" id="2.1.1.195" evidence="5"/>
<dbReference type="SUPFAM" id="SSF111342">
    <property type="entry name" value="CbiD-like"/>
    <property type="match status" value="1"/>
</dbReference>
<name>A0A832ZIA9_9EURY</name>
<evidence type="ECO:0000256" key="2">
    <source>
        <dbReference type="ARBA" id="ARBA00022603"/>
    </source>
</evidence>